<keyword evidence="3" id="KW-1185">Reference proteome</keyword>
<dbReference type="SUPFAM" id="SSF101960">
    <property type="entry name" value="Stabilizer of iron transporter SufD"/>
    <property type="match status" value="1"/>
</dbReference>
<dbReference type="InterPro" id="IPR037284">
    <property type="entry name" value="SUF_FeS_clus_asmbl_SufBD_sf"/>
</dbReference>
<dbReference type="NCBIfam" id="TIGR01981">
    <property type="entry name" value="sufD"/>
    <property type="match status" value="1"/>
</dbReference>
<dbReference type="InterPro" id="IPR011542">
    <property type="entry name" value="SUF_FeS_clus_asmbl_SufD"/>
</dbReference>
<gene>
    <name evidence="2" type="primary">sufD</name>
    <name evidence="2" type="ORF">GCM10023307_05650</name>
</gene>
<protein>
    <submittedName>
        <fullName evidence="2">Fe-S cluster assembly protein SufD</fullName>
    </submittedName>
</protein>
<dbReference type="RefSeq" id="WP_345301742.1">
    <property type="nucleotide sequence ID" value="NZ_BAABJE010000001.1"/>
</dbReference>
<dbReference type="EMBL" id="BAABJE010000001">
    <property type="protein sequence ID" value="GAA4783822.1"/>
    <property type="molecule type" value="Genomic_DNA"/>
</dbReference>
<feature type="domain" description="SUF system FeS cluster assembly SufBD core" evidence="1">
    <location>
        <begin position="175"/>
        <end position="403"/>
    </location>
</feature>
<dbReference type="Proteomes" id="UP001499959">
    <property type="component" value="Unassembled WGS sequence"/>
</dbReference>
<organism evidence="2 3">
    <name type="scientific">Lysobacter hankyongensis</name>
    <dbReference type="NCBI Taxonomy" id="1176535"/>
    <lineage>
        <taxon>Bacteria</taxon>
        <taxon>Pseudomonadati</taxon>
        <taxon>Pseudomonadota</taxon>
        <taxon>Gammaproteobacteria</taxon>
        <taxon>Lysobacterales</taxon>
        <taxon>Lysobacteraceae</taxon>
        <taxon>Lysobacter</taxon>
    </lineage>
</organism>
<dbReference type="InterPro" id="IPR055346">
    <property type="entry name" value="Fe-S_cluster_assembly_SufBD"/>
</dbReference>
<comment type="caution">
    <text evidence="2">The sequence shown here is derived from an EMBL/GenBank/DDBJ whole genome shotgun (WGS) entry which is preliminary data.</text>
</comment>
<evidence type="ECO:0000259" key="1">
    <source>
        <dbReference type="Pfam" id="PF01458"/>
    </source>
</evidence>
<reference evidence="3" key="1">
    <citation type="journal article" date="2019" name="Int. J. Syst. Evol. Microbiol.">
        <title>The Global Catalogue of Microorganisms (GCM) 10K type strain sequencing project: providing services to taxonomists for standard genome sequencing and annotation.</title>
        <authorList>
            <consortium name="The Broad Institute Genomics Platform"/>
            <consortium name="The Broad Institute Genome Sequencing Center for Infectious Disease"/>
            <person name="Wu L."/>
            <person name="Ma J."/>
        </authorList>
    </citation>
    <scope>NUCLEOTIDE SEQUENCE [LARGE SCALE GENOMIC DNA]</scope>
    <source>
        <strain evidence="3">JCM 18204</strain>
    </source>
</reference>
<sequence length="434" mass="46659">MSALLDSLAAAFDGLAQRDAADLGPHRRKALDAALRDGLPGPRSEAWKYTSLRALERRTFAPTVSTDIDAAALDAALAAVPFPRMVFVDGRHDPDRSQLSAIAMPGIEVLPLSQVLREQEPRDANVLQRRYAGADEVFATMNAALAEEGAVIRLDRECANAFPLHLVFVASGRQPDAAVHMRHVIDMRTDSALTVVEHHIALGEHRGLSNHVFHMHLGEGARLEHVRVQSEAAGATVIARSDAVLARRAHYVRLDLELGAALSRHELNVRLEGDLARLAASGVLFADGKRHVDTRLGIEHIARDTSCALLWRGLAAGRGRAVFHGGITIREGADGSDADLSNKNLLLSADAEIDTQPVLVIHADEVKAAHGATVGQLDPTALFYLRSRGIPETEARALLTAAFCREVLAGVHAPELRASLTAVLDTHLARVTPA</sequence>
<dbReference type="Pfam" id="PF01458">
    <property type="entry name" value="SUFBD_core"/>
    <property type="match status" value="1"/>
</dbReference>
<dbReference type="InterPro" id="IPR000825">
    <property type="entry name" value="SUF_FeS_clus_asmbl_SufBD_core"/>
</dbReference>
<proteinExistence type="predicted"/>
<dbReference type="PANTHER" id="PTHR43575:SF1">
    <property type="entry name" value="PROTEIN ABCI7, CHLOROPLASTIC"/>
    <property type="match status" value="1"/>
</dbReference>
<evidence type="ECO:0000313" key="3">
    <source>
        <dbReference type="Proteomes" id="UP001499959"/>
    </source>
</evidence>
<accession>A0ABP9AR43</accession>
<dbReference type="PANTHER" id="PTHR43575">
    <property type="entry name" value="PROTEIN ABCI7, CHLOROPLASTIC"/>
    <property type="match status" value="1"/>
</dbReference>
<name>A0ABP9AR43_9GAMM</name>
<evidence type="ECO:0000313" key="2">
    <source>
        <dbReference type="EMBL" id="GAA4783822.1"/>
    </source>
</evidence>